<dbReference type="InterPro" id="IPR010869">
    <property type="entry name" value="DUF1501"/>
</dbReference>
<dbReference type="Proteomes" id="UP001202248">
    <property type="component" value="Unassembled WGS sequence"/>
</dbReference>
<organism evidence="1 2">
    <name type="scientific">Niabella ginsengisoli</name>
    <dbReference type="NCBI Taxonomy" id="522298"/>
    <lineage>
        <taxon>Bacteria</taxon>
        <taxon>Pseudomonadati</taxon>
        <taxon>Bacteroidota</taxon>
        <taxon>Chitinophagia</taxon>
        <taxon>Chitinophagales</taxon>
        <taxon>Chitinophagaceae</taxon>
        <taxon>Niabella</taxon>
    </lineage>
</organism>
<reference evidence="1 2" key="1">
    <citation type="submission" date="2022-02" db="EMBL/GenBank/DDBJ databases">
        <authorList>
            <person name="Min J."/>
        </authorList>
    </citation>
    <scope>NUCLEOTIDE SEQUENCE [LARGE SCALE GENOMIC DNA]</scope>
    <source>
        <strain evidence="1 2">GR10-1</strain>
    </source>
</reference>
<proteinExistence type="predicted"/>
<dbReference type="Pfam" id="PF07394">
    <property type="entry name" value="DUF1501"/>
    <property type="match status" value="1"/>
</dbReference>
<sequence>MCNHHHDTPFDPLNKDLDQVKKQLDRRTFLTKTSMGLGALALGSLLGKSCGNKPSAITAAAAPLEEGVTQTVFPNYLPKAKRIVYLFQSGGPSQFELFDYKPGLHKYQGQDLPPSIRGDQRLTGMSADQSEFPVASSIFNFQQYGQSKAWVSELMPHTAGVVDDLCFIKSMHTDAINHDPATTFFKQEIKLQAARQLGPG</sequence>
<accession>A0ABS9SGL8</accession>
<protein>
    <submittedName>
        <fullName evidence="1">DUF1501 domain-containing protein</fullName>
    </submittedName>
</protein>
<dbReference type="EMBL" id="JAKWBL010000001">
    <property type="protein sequence ID" value="MCH5597495.1"/>
    <property type="molecule type" value="Genomic_DNA"/>
</dbReference>
<name>A0ABS9SGL8_9BACT</name>
<dbReference type="PROSITE" id="PS51318">
    <property type="entry name" value="TAT"/>
    <property type="match status" value="1"/>
</dbReference>
<evidence type="ECO:0000313" key="1">
    <source>
        <dbReference type="EMBL" id="MCH5597495.1"/>
    </source>
</evidence>
<comment type="caution">
    <text evidence="1">The sequence shown here is derived from an EMBL/GenBank/DDBJ whole genome shotgun (WGS) entry which is preliminary data.</text>
</comment>
<evidence type="ECO:0000313" key="2">
    <source>
        <dbReference type="Proteomes" id="UP001202248"/>
    </source>
</evidence>
<keyword evidence="2" id="KW-1185">Reference proteome</keyword>
<gene>
    <name evidence="1" type="ORF">MKP09_06035</name>
</gene>
<dbReference type="InterPro" id="IPR006311">
    <property type="entry name" value="TAT_signal"/>
</dbReference>